<reference evidence="1 2" key="1">
    <citation type="submission" date="2015-08" db="EMBL/GenBank/DDBJ databases">
        <title>Ancestral chromatin configuration constrains chromatin evolution on differentiating sex chromosomes in Drosophila.</title>
        <authorList>
            <person name="Zhou Q."/>
            <person name="Bachtrog D."/>
        </authorList>
    </citation>
    <scope>NUCLEOTIDE SEQUENCE [LARGE SCALE GENOMIC DNA]</scope>
    <source>
        <tissue evidence="1">Whole larvae</tissue>
    </source>
</reference>
<proteinExistence type="predicted"/>
<evidence type="ECO:0000313" key="1">
    <source>
        <dbReference type="EMBL" id="ALC44649.1"/>
    </source>
</evidence>
<gene>
    <name evidence="1" type="ORF">Dbus_chr3Lg1815</name>
</gene>
<dbReference type="AlphaFoldDB" id="A0A0M3QWT1"/>
<keyword evidence="2" id="KW-1185">Reference proteome</keyword>
<accession>A0A0M3QWT1</accession>
<dbReference type="EMBL" id="CP012525">
    <property type="protein sequence ID" value="ALC44649.1"/>
    <property type="molecule type" value="Genomic_DNA"/>
</dbReference>
<feature type="non-terminal residue" evidence="1">
    <location>
        <position position="121"/>
    </location>
</feature>
<protein>
    <submittedName>
        <fullName evidence="1">Maker747</fullName>
    </submittedName>
</protein>
<organism evidence="1 2">
    <name type="scientific">Drosophila busckii</name>
    <name type="common">Fruit fly</name>
    <dbReference type="NCBI Taxonomy" id="30019"/>
    <lineage>
        <taxon>Eukaryota</taxon>
        <taxon>Metazoa</taxon>
        <taxon>Ecdysozoa</taxon>
        <taxon>Arthropoda</taxon>
        <taxon>Hexapoda</taxon>
        <taxon>Insecta</taxon>
        <taxon>Pterygota</taxon>
        <taxon>Neoptera</taxon>
        <taxon>Endopterygota</taxon>
        <taxon>Diptera</taxon>
        <taxon>Brachycera</taxon>
        <taxon>Muscomorpha</taxon>
        <taxon>Ephydroidea</taxon>
        <taxon>Drosophilidae</taxon>
        <taxon>Drosophila</taxon>
    </lineage>
</organism>
<dbReference type="Proteomes" id="UP000494163">
    <property type="component" value="Chromosome 3L"/>
</dbReference>
<name>A0A0M3QWT1_DROBS</name>
<sequence length="121" mass="13988">MFRLNGDSNTTNNLLTYSARRSHGAQTPQLAMESSAVIEELCLKDDRYFSLLYKNYDSNSLGHRNNNLSNNLRHNSSFYTMDQDKGLTPGLIDYKQMDAELTRMQRDCENIETQMFFSAEN</sequence>
<dbReference type="OrthoDB" id="6105938at2759"/>
<evidence type="ECO:0000313" key="2">
    <source>
        <dbReference type="Proteomes" id="UP000494163"/>
    </source>
</evidence>
<dbReference type="STRING" id="30019.A0A0M3QWT1"/>